<accession>A0A0V0QV99</accession>
<gene>
    <name evidence="1" type="ORF">PPERSA_04952</name>
</gene>
<dbReference type="GO" id="GO:0006629">
    <property type="term" value="P:lipid metabolic process"/>
    <property type="evidence" value="ECO:0007669"/>
    <property type="project" value="InterPro"/>
</dbReference>
<dbReference type="Gene3D" id="3.20.20.190">
    <property type="entry name" value="Phosphatidylinositol (PI) phosphodiesterase"/>
    <property type="match status" value="1"/>
</dbReference>
<protein>
    <submittedName>
        <fullName evidence="1">PLC-like phosphodiesterase, TIM beta/alpha-barrel domain</fullName>
    </submittedName>
</protein>
<dbReference type="AlphaFoldDB" id="A0A0V0QV99"/>
<dbReference type="Pfam" id="PF16670">
    <property type="entry name" value="PI-PLC-C1"/>
    <property type="match status" value="1"/>
</dbReference>
<comment type="caution">
    <text evidence="1">The sequence shown here is derived from an EMBL/GenBank/DDBJ whole genome shotgun (WGS) entry which is preliminary data.</text>
</comment>
<evidence type="ECO:0000313" key="1">
    <source>
        <dbReference type="EMBL" id="KRX06339.1"/>
    </source>
</evidence>
<dbReference type="InterPro" id="IPR017946">
    <property type="entry name" value="PLC-like_Pdiesterase_TIM-brl"/>
</dbReference>
<proteinExistence type="predicted"/>
<dbReference type="InParanoid" id="A0A0V0QV99"/>
<name>A0A0V0QV99_PSEPJ</name>
<evidence type="ECO:0000313" key="2">
    <source>
        <dbReference type="Proteomes" id="UP000054937"/>
    </source>
</evidence>
<dbReference type="SUPFAM" id="SSF51695">
    <property type="entry name" value="PLC-like phosphodiesterases"/>
    <property type="match status" value="1"/>
</dbReference>
<sequence>MSLSDKANKQNQIIQNQKLQYEQFDNSLSERTNVDMNSMSIKKICDISMKNQQNNNIKQNIEINKIKTDYSNKDKVQQKKQIQFYMKIMLDEMKNIPAYKGVNFKKFETYSQYLFEMKSRDLSNIQGKCSHNSFDKGSYYNQLKFSANTAYQGGCIMLEFDIVHKMNKYDNSYVFFISHDENYIVKERLSQGLQQVYKYHKNNKDHLPIFLTINLKDWVLNQNDIQLDYQDFFENLEGQFLQIFEKDDIFIPKQLLRGEKDLFRSIQKKGDMQMNFLCTDNVYNTEYAVAY</sequence>
<keyword evidence="2" id="KW-1185">Reference proteome</keyword>
<dbReference type="EMBL" id="LDAU01000096">
    <property type="protein sequence ID" value="KRX06339.1"/>
    <property type="molecule type" value="Genomic_DNA"/>
</dbReference>
<dbReference type="InterPro" id="IPR032075">
    <property type="entry name" value="PI-PLC-C1"/>
</dbReference>
<dbReference type="GO" id="GO:0008081">
    <property type="term" value="F:phosphoric diester hydrolase activity"/>
    <property type="evidence" value="ECO:0007669"/>
    <property type="project" value="InterPro"/>
</dbReference>
<reference evidence="1 2" key="1">
    <citation type="journal article" date="2015" name="Sci. Rep.">
        <title>Genome of the facultative scuticociliatosis pathogen Pseudocohnilembus persalinus provides insight into its virulence through horizontal gene transfer.</title>
        <authorList>
            <person name="Xiong J."/>
            <person name="Wang G."/>
            <person name="Cheng J."/>
            <person name="Tian M."/>
            <person name="Pan X."/>
            <person name="Warren A."/>
            <person name="Jiang C."/>
            <person name="Yuan D."/>
            <person name="Miao W."/>
        </authorList>
    </citation>
    <scope>NUCLEOTIDE SEQUENCE [LARGE SCALE GENOMIC DNA]</scope>
    <source>
        <strain evidence="1">36N120E</strain>
    </source>
</reference>
<dbReference type="OrthoDB" id="368960at2759"/>
<organism evidence="1 2">
    <name type="scientific">Pseudocohnilembus persalinus</name>
    <name type="common">Ciliate</name>
    <dbReference type="NCBI Taxonomy" id="266149"/>
    <lineage>
        <taxon>Eukaryota</taxon>
        <taxon>Sar</taxon>
        <taxon>Alveolata</taxon>
        <taxon>Ciliophora</taxon>
        <taxon>Intramacronucleata</taxon>
        <taxon>Oligohymenophorea</taxon>
        <taxon>Scuticociliatia</taxon>
        <taxon>Philasterida</taxon>
        <taxon>Pseudocohnilembidae</taxon>
        <taxon>Pseudocohnilembus</taxon>
    </lineage>
</organism>
<dbReference type="Proteomes" id="UP000054937">
    <property type="component" value="Unassembled WGS sequence"/>
</dbReference>